<dbReference type="HOGENOM" id="CLU_963200_0_0_1"/>
<evidence type="ECO:0000313" key="1">
    <source>
        <dbReference type="EMBL" id="EPS39669.1"/>
    </source>
</evidence>
<keyword evidence="2" id="KW-1185">Reference proteome</keyword>
<dbReference type="EMBL" id="AQGS01000457">
    <property type="protein sequence ID" value="EPS39669.1"/>
    <property type="molecule type" value="Genomic_DNA"/>
</dbReference>
<reference evidence="1 2" key="1">
    <citation type="journal article" date="2013" name="PLoS Genet.">
        <title>Genomic mechanisms accounting for the adaptation to parasitism in nematode-trapping fungi.</title>
        <authorList>
            <person name="Meerupati T."/>
            <person name="Andersson K.M."/>
            <person name="Friman E."/>
            <person name="Kumar D."/>
            <person name="Tunlid A."/>
            <person name="Ahren D."/>
        </authorList>
    </citation>
    <scope>NUCLEOTIDE SEQUENCE [LARGE SCALE GENOMIC DNA]</scope>
    <source>
        <strain evidence="1 2">CBS 200.50</strain>
    </source>
</reference>
<organism evidence="1 2">
    <name type="scientific">Dactylellina haptotyla (strain CBS 200.50)</name>
    <name type="common">Nematode-trapping fungus</name>
    <name type="synonym">Monacrosporium haptotylum</name>
    <dbReference type="NCBI Taxonomy" id="1284197"/>
    <lineage>
        <taxon>Eukaryota</taxon>
        <taxon>Fungi</taxon>
        <taxon>Dikarya</taxon>
        <taxon>Ascomycota</taxon>
        <taxon>Pezizomycotina</taxon>
        <taxon>Orbiliomycetes</taxon>
        <taxon>Orbiliales</taxon>
        <taxon>Orbiliaceae</taxon>
        <taxon>Dactylellina</taxon>
    </lineage>
</organism>
<dbReference type="Proteomes" id="UP000015100">
    <property type="component" value="Unassembled WGS sequence"/>
</dbReference>
<dbReference type="OrthoDB" id="2520703at2759"/>
<name>S8A9U2_DACHA</name>
<reference evidence="2" key="2">
    <citation type="submission" date="2013-04" db="EMBL/GenBank/DDBJ databases">
        <title>Genomic mechanisms accounting for the adaptation to parasitism in nematode-trapping fungi.</title>
        <authorList>
            <person name="Ahren D.G."/>
        </authorList>
    </citation>
    <scope>NUCLEOTIDE SEQUENCE [LARGE SCALE GENOMIC DNA]</scope>
    <source>
        <strain evidence="2">CBS 200.50</strain>
    </source>
</reference>
<gene>
    <name evidence="1" type="ORF">H072_6536</name>
</gene>
<dbReference type="OMA" id="HEEWRES"/>
<comment type="caution">
    <text evidence="1">The sequence shown here is derived from an EMBL/GenBank/DDBJ whole genome shotgun (WGS) entry which is preliminary data.</text>
</comment>
<accession>S8A9U2</accession>
<sequence>MLKLLELPNEVLMEIVGLLVPDFNDKTEFPNHEEWRESPHIADIRSLSITCKHLSLIAQPYLFKIAVFDYPTPMIRLLRTLTENASIRDMIRTMCFCCPLQFCDTISDPYSPRETFVDDNPELILDTKWETEKMDEYAATVFTTANLDAEEYKGFTDSELEAHGEGSYWMSVPDWSQRVGYENALMQGLALALMALAPRLETLIIWRNDARGSYRHFERTIKDYIENELIKDKLLANISRLEFRDTASVRFTDRDRPDFREKLFEIPPVKELVEKGTQAEGVKFKLWYMENA</sequence>
<evidence type="ECO:0000313" key="2">
    <source>
        <dbReference type="Proteomes" id="UP000015100"/>
    </source>
</evidence>
<proteinExistence type="predicted"/>
<dbReference type="AlphaFoldDB" id="S8A9U2"/>
<protein>
    <submittedName>
        <fullName evidence="1">Uncharacterized protein</fullName>
    </submittedName>
</protein>